<dbReference type="EMBL" id="VSRR010141186">
    <property type="protein sequence ID" value="MPD04476.1"/>
    <property type="molecule type" value="Genomic_DNA"/>
</dbReference>
<organism evidence="3 4">
    <name type="scientific">Portunus trituberculatus</name>
    <name type="common">Swimming crab</name>
    <name type="synonym">Neptunus trituberculatus</name>
    <dbReference type="NCBI Taxonomy" id="210409"/>
    <lineage>
        <taxon>Eukaryota</taxon>
        <taxon>Metazoa</taxon>
        <taxon>Ecdysozoa</taxon>
        <taxon>Arthropoda</taxon>
        <taxon>Crustacea</taxon>
        <taxon>Multicrustacea</taxon>
        <taxon>Malacostraca</taxon>
        <taxon>Eumalacostraca</taxon>
        <taxon>Eucarida</taxon>
        <taxon>Decapoda</taxon>
        <taxon>Pleocyemata</taxon>
        <taxon>Brachyura</taxon>
        <taxon>Eubrachyura</taxon>
        <taxon>Portunoidea</taxon>
        <taxon>Portunidae</taxon>
        <taxon>Portuninae</taxon>
        <taxon>Portunus</taxon>
    </lineage>
</organism>
<keyword evidence="2" id="KW-0472">Membrane</keyword>
<dbReference type="Proteomes" id="UP000324222">
    <property type="component" value="Unassembled WGS sequence"/>
</dbReference>
<feature type="compositionally biased region" description="Basic and acidic residues" evidence="1">
    <location>
        <begin position="1"/>
        <end position="19"/>
    </location>
</feature>
<gene>
    <name evidence="3" type="ORF">E2C01_100166</name>
</gene>
<keyword evidence="4" id="KW-1185">Reference proteome</keyword>
<feature type="region of interest" description="Disordered" evidence="1">
    <location>
        <begin position="1"/>
        <end position="22"/>
    </location>
</feature>
<evidence type="ECO:0000256" key="2">
    <source>
        <dbReference type="SAM" id="Phobius"/>
    </source>
</evidence>
<evidence type="ECO:0000313" key="3">
    <source>
        <dbReference type="EMBL" id="MPD04476.1"/>
    </source>
</evidence>
<comment type="caution">
    <text evidence="3">The sequence shown here is derived from an EMBL/GenBank/DDBJ whole genome shotgun (WGS) entry which is preliminary data.</text>
</comment>
<feature type="transmembrane region" description="Helical" evidence="2">
    <location>
        <begin position="47"/>
        <end position="70"/>
    </location>
</feature>
<dbReference type="AlphaFoldDB" id="A0A5B7KCA8"/>
<name>A0A5B7KCA8_PORTR</name>
<keyword evidence="2" id="KW-0812">Transmembrane</keyword>
<accession>A0A5B7KCA8</accession>
<keyword evidence="2" id="KW-1133">Transmembrane helix</keyword>
<evidence type="ECO:0000256" key="1">
    <source>
        <dbReference type="SAM" id="MobiDB-lite"/>
    </source>
</evidence>
<proteinExistence type="predicted"/>
<sequence length="126" mass="14078">MKEGGREEGERGKREREEGSEGGAACQFNYQLWIRPIKSFSTTTTTITIITTTIITITITITITIIITYINSSTTITTTLTSSPYDSYSPQLYHHHRYPLESSYPSLHHPLTPSSPLSSPLITNNN</sequence>
<reference evidence="3 4" key="1">
    <citation type="submission" date="2019-05" db="EMBL/GenBank/DDBJ databases">
        <title>Another draft genome of Portunus trituberculatus and its Hox gene families provides insights of decapod evolution.</title>
        <authorList>
            <person name="Jeong J.-H."/>
            <person name="Song I."/>
            <person name="Kim S."/>
            <person name="Choi T."/>
            <person name="Kim D."/>
            <person name="Ryu S."/>
            <person name="Kim W."/>
        </authorList>
    </citation>
    <scope>NUCLEOTIDE SEQUENCE [LARGE SCALE GENOMIC DNA]</scope>
    <source>
        <tissue evidence="3">Muscle</tissue>
    </source>
</reference>
<protein>
    <submittedName>
        <fullName evidence="3">Uncharacterized protein</fullName>
    </submittedName>
</protein>
<evidence type="ECO:0000313" key="4">
    <source>
        <dbReference type="Proteomes" id="UP000324222"/>
    </source>
</evidence>